<dbReference type="Proteomes" id="UP000032068">
    <property type="component" value="Unassembled WGS sequence"/>
</dbReference>
<feature type="transmembrane region" description="Helical" evidence="1">
    <location>
        <begin position="31"/>
        <end position="52"/>
    </location>
</feature>
<dbReference type="AlphaFoldDB" id="A0A0D0KLP4"/>
<sequence>MRIVSMTMLYLIVRLQLSLLVRMHWRLVITTLFLLFLILCQVGVLPTFKFLLMLRLTRSWSS</sequence>
<name>A0A0D0KLP4_9PSED</name>
<proteinExistence type="predicted"/>
<keyword evidence="1" id="KW-1133">Transmembrane helix</keyword>
<protein>
    <submittedName>
        <fullName evidence="2">Uncharacterized protein</fullName>
    </submittedName>
</protein>
<evidence type="ECO:0000256" key="1">
    <source>
        <dbReference type="SAM" id="Phobius"/>
    </source>
</evidence>
<organism evidence="2 3">
    <name type="scientific">Pseudomonas fulva</name>
    <dbReference type="NCBI Taxonomy" id="47880"/>
    <lineage>
        <taxon>Bacteria</taxon>
        <taxon>Pseudomonadati</taxon>
        <taxon>Pseudomonadota</taxon>
        <taxon>Gammaproteobacteria</taxon>
        <taxon>Pseudomonadales</taxon>
        <taxon>Pseudomonadaceae</taxon>
        <taxon>Pseudomonas</taxon>
    </lineage>
</organism>
<gene>
    <name evidence="2" type="ORF">RU08_18605</name>
</gene>
<evidence type="ECO:0000313" key="2">
    <source>
        <dbReference type="EMBL" id="KIP97890.1"/>
    </source>
</evidence>
<accession>A0A0D0KLP4</accession>
<keyword evidence="1" id="KW-0472">Membrane</keyword>
<keyword evidence="1" id="KW-0812">Transmembrane</keyword>
<comment type="caution">
    <text evidence="2">The sequence shown here is derived from an EMBL/GenBank/DDBJ whole genome shotgun (WGS) entry which is preliminary data.</text>
</comment>
<reference evidence="2 3" key="1">
    <citation type="submission" date="2014-12" db="EMBL/GenBank/DDBJ databases">
        <title>16Stimator: statistical estimation of ribosomal gene copy numbers from draft genome assemblies.</title>
        <authorList>
            <person name="Perisin M.A."/>
            <person name="Vetter M."/>
            <person name="Gilbert J.A."/>
            <person name="Bergelson J."/>
        </authorList>
    </citation>
    <scope>NUCLEOTIDE SEQUENCE [LARGE SCALE GENOMIC DNA]</scope>
    <source>
        <strain evidence="2 3">MEJ086</strain>
    </source>
</reference>
<dbReference type="EMBL" id="JXQW01000057">
    <property type="protein sequence ID" value="KIP97890.1"/>
    <property type="molecule type" value="Genomic_DNA"/>
</dbReference>
<evidence type="ECO:0000313" key="3">
    <source>
        <dbReference type="Proteomes" id="UP000032068"/>
    </source>
</evidence>